<evidence type="ECO:0000313" key="2">
    <source>
        <dbReference type="EMBL" id="CAL8122014.1"/>
    </source>
</evidence>
<dbReference type="CDD" id="cd01650">
    <property type="entry name" value="RT_nLTR_like"/>
    <property type="match status" value="1"/>
</dbReference>
<feature type="domain" description="Reverse transcriptase" evidence="1">
    <location>
        <begin position="477"/>
        <end position="759"/>
    </location>
</feature>
<dbReference type="Pfam" id="PF00078">
    <property type="entry name" value="RVT_1"/>
    <property type="match status" value="1"/>
</dbReference>
<name>A0ABP1RBS1_9HEXA</name>
<dbReference type="SUPFAM" id="SSF56672">
    <property type="entry name" value="DNA/RNA polymerases"/>
    <property type="match status" value="1"/>
</dbReference>
<dbReference type="Gene3D" id="3.60.10.10">
    <property type="entry name" value="Endonuclease/exonuclease/phosphatase"/>
    <property type="match status" value="1"/>
</dbReference>
<dbReference type="Pfam" id="PF14529">
    <property type="entry name" value="Exo_endo_phos_2"/>
    <property type="match status" value="1"/>
</dbReference>
<organism evidence="2 3">
    <name type="scientific">Orchesella dallaii</name>
    <dbReference type="NCBI Taxonomy" id="48710"/>
    <lineage>
        <taxon>Eukaryota</taxon>
        <taxon>Metazoa</taxon>
        <taxon>Ecdysozoa</taxon>
        <taxon>Arthropoda</taxon>
        <taxon>Hexapoda</taxon>
        <taxon>Collembola</taxon>
        <taxon>Entomobryomorpha</taxon>
        <taxon>Entomobryoidea</taxon>
        <taxon>Orchesellidae</taxon>
        <taxon>Orchesellinae</taxon>
        <taxon>Orchesella</taxon>
    </lineage>
</organism>
<dbReference type="EMBL" id="CAXLJM020000066">
    <property type="protein sequence ID" value="CAL8122014.1"/>
    <property type="molecule type" value="Genomic_DNA"/>
</dbReference>
<dbReference type="PANTHER" id="PTHR47027">
    <property type="entry name" value="REVERSE TRANSCRIPTASE DOMAIN-CONTAINING PROTEIN"/>
    <property type="match status" value="1"/>
</dbReference>
<accession>A0ABP1RBS1</accession>
<sequence length="1088" mass="125667">MTSSSIIGLTETWADNPNITLPNYLSKYKQISSPAIKDSQWGRCKGGITILYDNNFELDEILESTTYWIICRLKNRNKKINIVCTYLPPDKIYDKLILELADSIDALCLNTNCETIIGGDFNSRLGTANLIPQDLSEHLASKRNSLDNIVSGRGQILAETFGHLDLVLLNGRTVSDPLGNYTFMNRNGCSVVDFVWASAFTATLVSDFIVESASTSDHQPCSVSIPWSLNSETSKKPACIESQVAVKKYCWVPENAMAFRRVLSETKLEGSEPKTADNYYKEISCAIKHAANESKMVKTFSPLNERSEKNQPWYDRHCRASKRAVQTSLRTCKRSRFESEYLKTYLRKKDEYQKIIEEKRHEYHIGITASLSEASNPKDFWSTVKRLRDPGSRDCAITRQSWETFYEEVLPDRQTDETEFIGVAHPYMDIEITQREVLEVIKNLKVNKSAGTDNIRNEFLKALPLNWIQILTSLYNVMLRDERIPEDLVDIEVVMLYKKGSKDDPRNYRGISLINTILKVFTGVMVKRLETWVDQCNVLPEAQAGFRKKRGCVDHVFTLEALRQITYRRRRKRKLHLVFVDFARAFDSINHKKLWLRLNEIGVSAKFIRVFKDMYEKATMHVRTSEGHTRQFDVAEGVLQGELSSPIFFALYIADIEDVFKIMETQGVRGININSKTAIHVLAYADDLVILADCATQLQQKLNHLASYCTEKGLTVNVTKTKVLIFNHCHKNTPYNCQFKFDNNTVEIVEEFTYLGVTFCSCGKFHKHMAEVKLKCSSVIGSIISVILRSRTQSWTTAMKLLEALLLSIPLYAVEVWGLQFIEEIEKIQLNFIKRLLTLPQYTPGYMIRLETGLTHISNKILERFLRWWAKSLDLEDHRIPKICMQELLLLNSQTSTSKLSPKQAVWTDQIQDLLAPEAELNLHDVSSDQRYSRIRTAITIAGQQSQEADLDRCNHTSFSLFYNRLKHNPKTEDYLNYKMSFHKKRLFAQLRLHPEQLPTLKLYVNKNKYSFSPKTQCDICNLKDNDDLFHHICLCKIYAPFRTSEKLYALSRRTFHKCFAKYDVNFVHYICKFMQLTLGIRNFCRNE</sequence>
<proteinExistence type="predicted"/>
<evidence type="ECO:0000313" key="3">
    <source>
        <dbReference type="Proteomes" id="UP001642540"/>
    </source>
</evidence>
<keyword evidence="3" id="KW-1185">Reference proteome</keyword>
<dbReference type="SUPFAM" id="SSF56219">
    <property type="entry name" value="DNase I-like"/>
    <property type="match status" value="1"/>
</dbReference>
<dbReference type="InterPro" id="IPR043502">
    <property type="entry name" value="DNA/RNA_pol_sf"/>
</dbReference>
<dbReference type="InterPro" id="IPR036691">
    <property type="entry name" value="Endo/exonu/phosph_ase_sf"/>
</dbReference>
<evidence type="ECO:0000259" key="1">
    <source>
        <dbReference type="PROSITE" id="PS50878"/>
    </source>
</evidence>
<gene>
    <name evidence="2" type="ORF">ODALV1_LOCUS19638</name>
</gene>
<comment type="caution">
    <text evidence="2">The sequence shown here is derived from an EMBL/GenBank/DDBJ whole genome shotgun (WGS) entry which is preliminary data.</text>
</comment>
<dbReference type="InterPro" id="IPR000477">
    <property type="entry name" value="RT_dom"/>
</dbReference>
<dbReference type="Proteomes" id="UP001642540">
    <property type="component" value="Unassembled WGS sequence"/>
</dbReference>
<dbReference type="PANTHER" id="PTHR47027:SF20">
    <property type="entry name" value="REVERSE TRANSCRIPTASE-LIKE PROTEIN WITH RNA-DIRECTED DNA POLYMERASE DOMAIN"/>
    <property type="match status" value="1"/>
</dbReference>
<reference evidence="2 3" key="1">
    <citation type="submission" date="2024-08" db="EMBL/GenBank/DDBJ databases">
        <authorList>
            <person name="Cucini C."/>
            <person name="Frati F."/>
        </authorList>
    </citation>
    <scope>NUCLEOTIDE SEQUENCE [LARGE SCALE GENOMIC DNA]</scope>
</reference>
<protein>
    <recommendedName>
        <fullName evidence="1">Reverse transcriptase domain-containing protein</fullName>
    </recommendedName>
</protein>
<dbReference type="PROSITE" id="PS50878">
    <property type="entry name" value="RT_POL"/>
    <property type="match status" value="1"/>
</dbReference>
<dbReference type="InterPro" id="IPR005135">
    <property type="entry name" value="Endo/exonuclease/phosphatase"/>
</dbReference>